<dbReference type="SMART" id="SM00980">
    <property type="entry name" value="THAP"/>
    <property type="match status" value="1"/>
</dbReference>
<evidence type="ECO:0000256" key="11">
    <source>
        <dbReference type="ARBA" id="ARBA00023306"/>
    </source>
</evidence>
<evidence type="ECO:0000256" key="9">
    <source>
        <dbReference type="ARBA" id="ARBA00023163"/>
    </source>
</evidence>
<evidence type="ECO:0000256" key="7">
    <source>
        <dbReference type="ARBA" id="ARBA00023054"/>
    </source>
</evidence>
<protein>
    <submittedName>
        <fullName evidence="17">THAP domain-containing protein 1-like</fullName>
    </submittedName>
</protein>
<evidence type="ECO:0000256" key="14">
    <source>
        <dbReference type="SAM" id="MobiDB-lite"/>
    </source>
</evidence>
<evidence type="ECO:0000313" key="16">
    <source>
        <dbReference type="Proteomes" id="UP000695000"/>
    </source>
</evidence>
<keyword evidence="16" id="KW-1185">Reference proteome</keyword>
<comment type="subcellular location">
    <subcellularLocation>
        <location evidence="1">Nucleus</location>
        <location evidence="1">Nucleoplasm</location>
    </subcellularLocation>
</comment>
<feature type="region of interest" description="Disordered" evidence="14">
    <location>
        <begin position="91"/>
        <end position="112"/>
    </location>
</feature>
<accession>A0ABM1M396</accession>
<keyword evidence="10" id="KW-0539">Nucleus</keyword>
<evidence type="ECO:0000256" key="10">
    <source>
        <dbReference type="ARBA" id="ARBA00023242"/>
    </source>
</evidence>
<dbReference type="InterPro" id="IPR021896">
    <property type="entry name" value="THAP9-like_HTH"/>
</dbReference>
<dbReference type="PANTHER" id="PTHR46600">
    <property type="entry name" value="THAP DOMAIN-CONTAINING"/>
    <property type="match status" value="1"/>
</dbReference>
<dbReference type="Pfam" id="PF12017">
    <property type="entry name" value="Tnp_P_element"/>
    <property type="match status" value="1"/>
</dbReference>
<keyword evidence="7 13" id="KW-0175">Coiled coil</keyword>
<feature type="coiled-coil region" evidence="13">
    <location>
        <begin position="183"/>
        <end position="231"/>
    </location>
</feature>
<keyword evidence="6" id="KW-0805">Transcription regulation</keyword>
<keyword evidence="8 12" id="KW-0238">DNA-binding</keyword>
<evidence type="ECO:0000313" key="17">
    <source>
        <dbReference type="RefSeq" id="XP_017769046.1"/>
    </source>
</evidence>
<keyword evidence="3" id="KW-0479">Metal-binding</keyword>
<evidence type="ECO:0000256" key="3">
    <source>
        <dbReference type="ARBA" id="ARBA00022723"/>
    </source>
</evidence>
<evidence type="ECO:0000256" key="2">
    <source>
        <dbReference type="ARBA" id="ARBA00006177"/>
    </source>
</evidence>
<dbReference type="Gene3D" id="6.20.210.20">
    <property type="entry name" value="THAP domain"/>
    <property type="match status" value="1"/>
</dbReference>
<dbReference type="PROSITE" id="PS50950">
    <property type="entry name" value="ZF_THAP"/>
    <property type="match status" value="1"/>
</dbReference>
<evidence type="ECO:0000256" key="5">
    <source>
        <dbReference type="ARBA" id="ARBA00022833"/>
    </source>
</evidence>
<dbReference type="Proteomes" id="UP000695000">
    <property type="component" value="Unplaced"/>
</dbReference>
<keyword evidence="4 12" id="KW-0863">Zinc-finger</keyword>
<evidence type="ECO:0000259" key="15">
    <source>
        <dbReference type="PROSITE" id="PS50950"/>
    </source>
</evidence>
<feature type="domain" description="THAP-type" evidence="15">
    <location>
        <begin position="1"/>
        <end position="78"/>
    </location>
</feature>
<dbReference type="GeneID" id="108557149"/>
<dbReference type="InterPro" id="IPR026516">
    <property type="entry name" value="THAP1/10"/>
</dbReference>
<sequence>MQCVACSNKASNKKDGISFHVFPKEQYLREKWESLIPLEGWKATNSSKLCSIHFTQDDFERSSPFRVYLKKGAIPCKFDVAYLNKKAKKSKNFKQTNTDTKKNEHSTNNGTNQKAQDLIDLVANADESDVNPQPKVVNPINQVHCDTVQPEIVVDKEIGKNSTENYNNKCTIKVADYANLKKINDLSSKLSSKEDQLRNARKTIKILHQSKRRLQKRVTSLKSVVKSLNERNCVQDEFCHLLKDTTNPATRLLQRQADKVENPQTKKVYDEGVRSFAISLNFISPKAYKYVRNTFKSCLPHPRTLLRWYETINGNSELNNGKREFSINKSSTLWRAS</sequence>
<evidence type="ECO:0000256" key="12">
    <source>
        <dbReference type="PROSITE-ProRule" id="PRU00309"/>
    </source>
</evidence>
<keyword evidence="11" id="KW-0131">Cell cycle</keyword>
<name>A0ABM1M396_NICVS</name>
<dbReference type="PANTHER" id="PTHR46600:SF1">
    <property type="entry name" value="THAP DOMAIN-CONTAINING PROTEIN 1"/>
    <property type="match status" value="1"/>
</dbReference>
<proteinExistence type="inferred from homology"/>
<keyword evidence="5" id="KW-0862">Zinc</keyword>
<dbReference type="RefSeq" id="XP_017769046.1">
    <property type="nucleotide sequence ID" value="XM_017913557.1"/>
</dbReference>
<gene>
    <name evidence="17" type="primary">LOC108557149</name>
</gene>
<organism evidence="16 17">
    <name type="scientific">Nicrophorus vespilloides</name>
    <name type="common">Boreal carrion beetle</name>
    <dbReference type="NCBI Taxonomy" id="110193"/>
    <lineage>
        <taxon>Eukaryota</taxon>
        <taxon>Metazoa</taxon>
        <taxon>Ecdysozoa</taxon>
        <taxon>Arthropoda</taxon>
        <taxon>Hexapoda</taxon>
        <taxon>Insecta</taxon>
        <taxon>Pterygota</taxon>
        <taxon>Neoptera</taxon>
        <taxon>Endopterygota</taxon>
        <taxon>Coleoptera</taxon>
        <taxon>Polyphaga</taxon>
        <taxon>Staphyliniformia</taxon>
        <taxon>Silphidae</taxon>
        <taxon>Nicrophorinae</taxon>
        <taxon>Nicrophorus</taxon>
    </lineage>
</organism>
<dbReference type="Pfam" id="PF05485">
    <property type="entry name" value="THAP"/>
    <property type="match status" value="1"/>
</dbReference>
<dbReference type="InterPro" id="IPR038441">
    <property type="entry name" value="THAP_Znf_sf"/>
</dbReference>
<keyword evidence="9" id="KW-0804">Transcription</keyword>
<evidence type="ECO:0000256" key="4">
    <source>
        <dbReference type="ARBA" id="ARBA00022771"/>
    </source>
</evidence>
<reference evidence="17" key="1">
    <citation type="submission" date="2025-08" db="UniProtKB">
        <authorList>
            <consortium name="RefSeq"/>
        </authorList>
    </citation>
    <scope>IDENTIFICATION</scope>
    <source>
        <tissue evidence="17">Whole Larva</tissue>
    </source>
</reference>
<evidence type="ECO:0000256" key="1">
    <source>
        <dbReference type="ARBA" id="ARBA00004642"/>
    </source>
</evidence>
<dbReference type="SUPFAM" id="SSF57716">
    <property type="entry name" value="Glucocorticoid receptor-like (DNA-binding domain)"/>
    <property type="match status" value="1"/>
</dbReference>
<evidence type="ECO:0000256" key="13">
    <source>
        <dbReference type="SAM" id="Coils"/>
    </source>
</evidence>
<dbReference type="InterPro" id="IPR006612">
    <property type="entry name" value="THAP_Znf"/>
</dbReference>
<comment type="similarity">
    <text evidence="2">Belongs to the THAP1 family.</text>
</comment>
<evidence type="ECO:0000256" key="8">
    <source>
        <dbReference type="ARBA" id="ARBA00023125"/>
    </source>
</evidence>
<evidence type="ECO:0000256" key="6">
    <source>
        <dbReference type="ARBA" id="ARBA00023015"/>
    </source>
</evidence>